<dbReference type="OrthoDB" id="1705901at2"/>
<gene>
    <name evidence="1" type="ORF">SAMN04487936_103147</name>
</gene>
<sequence>MSYEDNAKKEAIRWSKSLEKRSSIFQRGSKRIQTTINEKIPERMHSIVTDGIRSMIELSLTTSEYIRPVDVDPNWTFQEKEEQVREVIKQYKRAASVEGAGTGVGGFWLGMADFPLLLSIKMKFLFDAAQIYGLNVHSYQERVYLLHVFMLAFSGDEARGEVKRKVLNWDALPVEEKNVDWKTLQMEYRDTIDLVKLFQLLPGFGAIVGYVANGRLLEHLGETTMQCSRLRFL</sequence>
<name>A0A1I3T288_HALDA</name>
<dbReference type="EMBL" id="FOSB01000003">
    <property type="protein sequence ID" value="SFJ63806.1"/>
    <property type="molecule type" value="Genomic_DNA"/>
</dbReference>
<evidence type="ECO:0000313" key="2">
    <source>
        <dbReference type="Proteomes" id="UP000183557"/>
    </source>
</evidence>
<proteinExistence type="predicted"/>
<reference evidence="2" key="1">
    <citation type="submission" date="2016-10" db="EMBL/GenBank/DDBJ databases">
        <authorList>
            <person name="Varghese N."/>
            <person name="Submissions S."/>
        </authorList>
    </citation>
    <scope>NUCLEOTIDE SEQUENCE [LARGE SCALE GENOMIC DNA]</scope>
    <source>
        <strain evidence="2">CGMCC 1.3704</strain>
    </source>
</reference>
<dbReference type="Proteomes" id="UP000183557">
    <property type="component" value="Unassembled WGS sequence"/>
</dbReference>
<keyword evidence="2" id="KW-1185">Reference proteome</keyword>
<dbReference type="InterPro" id="IPR024787">
    <property type="entry name" value="EcsC"/>
</dbReference>
<dbReference type="PANTHER" id="PTHR41260">
    <property type="entry name" value="PROTEIN ECSC"/>
    <property type="match status" value="1"/>
</dbReference>
<protein>
    <submittedName>
        <fullName evidence="1">EcsC protein family protein</fullName>
    </submittedName>
</protein>
<organism evidence="1 2">
    <name type="scientific">Halobacillus dabanensis</name>
    <dbReference type="NCBI Taxonomy" id="240302"/>
    <lineage>
        <taxon>Bacteria</taxon>
        <taxon>Bacillati</taxon>
        <taxon>Bacillota</taxon>
        <taxon>Bacilli</taxon>
        <taxon>Bacillales</taxon>
        <taxon>Bacillaceae</taxon>
        <taxon>Halobacillus</taxon>
    </lineage>
</organism>
<dbReference type="Pfam" id="PF12787">
    <property type="entry name" value="EcsC"/>
    <property type="match status" value="1"/>
</dbReference>
<evidence type="ECO:0000313" key="1">
    <source>
        <dbReference type="EMBL" id="SFJ63806.1"/>
    </source>
</evidence>
<accession>A0A1I3T288</accession>
<dbReference type="AlphaFoldDB" id="A0A1I3T288"/>
<dbReference type="PANTHER" id="PTHR41260:SF1">
    <property type="entry name" value="PROTEIN ECSC"/>
    <property type="match status" value="1"/>
</dbReference>
<dbReference type="RefSeq" id="WP_075035765.1">
    <property type="nucleotide sequence ID" value="NZ_FOSB01000003.1"/>
</dbReference>